<dbReference type="InterPro" id="IPR043128">
    <property type="entry name" value="Rev_trsase/Diguanyl_cyclase"/>
</dbReference>
<comment type="caution">
    <text evidence="4">The sequence shown here is derived from an EMBL/GenBank/DDBJ whole genome shotgun (WGS) entry which is preliminary data.</text>
</comment>
<evidence type="ECO:0000259" key="1">
    <source>
        <dbReference type="PROSITE" id="PS50112"/>
    </source>
</evidence>
<dbReference type="CDD" id="cd01949">
    <property type="entry name" value="GGDEF"/>
    <property type="match status" value="1"/>
</dbReference>
<organism evidence="4 5">
    <name type="scientific">Magnetofaba australis IT-1</name>
    <dbReference type="NCBI Taxonomy" id="1434232"/>
    <lineage>
        <taxon>Bacteria</taxon>
        <taxon>Pseudomonadati</taxon>
        <taxon>Pseudomonadota</taxon>
        <taxon>Magnetococcia</taxon>
        <taxon>Magnetococcales</taxon>
        <taxon>Magnetococcaceae</taxon>
        <taxon>Magnetofaba</taxon>
    </lineage>
</organism>
<evidence type="ECO:0000313" key="4">
    <source>
        <dbReference type="EMBL" id="OSM00106.1"/>
    </source>
</evidence>
<dbReference type="SMART" id="SM00267">
    <property type="entry name" value="GGDEF"/>
    <property type="match status" value="1"/>
</dbReference>
<dbReference type="RefSeq" id="WP_085446482.1">
    <property type="nucleotide sequence ID" value="NZ_LVJN01000021.1"/>
</dbReference>
<dbReference type="GO" id="GO:0003824">
    <property type="term" value="F:catalytic activity"/>
    <property type="evidence" value="ECO:0007669"/>
    <property type="project" value="UniProtKB-ARBA"/>
</dbReference>
<dbReference type="InterPro" id="IPR035965">
    <property type="entry name" value="PAS-like_dom_sf"/>
</dbReference>
<dbReference type="SUPFAM" id="SSF55073">
    <property type="entry name" value="Nucleotide cyclase"/>
    <property type="match status" value="1"/>
</dbReference>
<dbReference type="InterPro" id="IPR000700">
    <property type="entry name" value="PAS-assoc_C"/>
</dbReference>
<dbReference type="PROSITE" id="PS50112">
    <property type="entry name" value="PAS"/>
    <property type="match status" value="2"/>
</dbReference>
<dbReference type="InterPro" id="IPR029787">
    <property type="entry name" value="Nucleotide_cyclase"/>
</dbReference>
<dbReference type="OrthoDB" id="7333362at2"/>
<dbReference type="Pfam" id="PF00990">
    <property type="entry name" value="GGDEF"/>
    <property type="match status" value="1"/>
</dbReference>
<evidence type="ECO:0000259" key="3">
    <source>
        <dbReference type="PROSITE" id="PS50887"/>
    </source>
</evidence>
<name>A0A1Y2JYZ4_9PROT</name>
<dbReference type="EMBL" id="LVJN01000021">
    <property type="protein sequence ID" value="OSM00106.1"/>
    <property type="molecule type" value="Genomic_DNA"/>
</dbReference>
<dbReference type="NCBIfam" id="TIGR00229">
    <property type="entry name" value="sensory_box"/>
    <property type="match status" value="1"/>
</dbReference>
<dbReference type="Pfam" id="PF08448">
    <property type="entry name" value="PAS_4"/>
    <property type="match status" value="2"/>
</dbReference>
<dbReference type="InterPro" id="IPR052163">
    <property type="entry name" value="DGC-Regulatory_Protein"/>
</dbReference>
<dbReference type="Proteomes" id="UP000194003">
    <property type="component" value="Unassembled WGS sequence"/>
</dbReference>
<dbReference type="NCBIfam" id="TIGR00254">
    <property type="entry name" value="GGDEF"/>
    <property type="match status" value="1"/>
</dbReference>
<accession>A0A1Y2JYZ4</accession>
<dbReference type="InterPro" id="IPR013656">
    <property type="entry name" value="PAS_4"/>
</dbReference>
<dbReference type="PROSITE" id="PS50113">
    <property type="entry name" value="PAC"/>
    <property type="match status" value="1"/>
</dbReference>
<feature type="domain" description="GGDEF" evidence="3">
    <location>
        <begin position="297"/>
        <end position="430"/>
    </location>
</feature>
<feature type="domain" description="PAS" evidence="1">
    <location>
        <begin position="14"/>
        <end position="84"/>
    </location>
</feature>
<evidence type="ECO:0000259" key="2">
    <source>
        <dbReference type="PROSITE" id="PS50113"/>
    </source>
</evidence>
<sequence>MTPPQSDQHAGQSEAERLAFILNHVGAYVFAKDLDGRYTYANDMVLQLFGLPREQVLGQSDERFFDLNVSDALRQHDRRVMENGERIEREERNIIQSSGEERVYWSVKLPIRDPDGAIIGLCGVSTDITERRRAEEALAQQKALLNTVLENIDGYVYMKDAQRRYLYVNSKTAALYQKTPEQIIGKLDEELLSPQVAAEFARLDNIVLQLGKKTAGEESIAEADGITRHYWSIKLPLLEGDAIEGLIGISTDITEVVTLKNKFHDMARLDALTGALSRAFFLEKAETALKAAQRRHNTLALAVIDLDHFKQINDAHGHQFGDRYLTTAASAFQNALREGDFLGRMGGDEFLIIIQDANATQMARSLSRIHAALSRITLTAPNGEELRISASIGAALSWSDCDIDALTAHADAALYRAKAAGRNCWRAYDAAEDARLDG</sequence>
<feature type="domain" description="PAS" evidence="1">
    <location>
        <begin position="141"/>
        <end position="211"/>
    </location>
</feature>
<dbReference type="Gene3D" id="3.30.450.20">
    <property type="entry name" value="PAS domain"/>
    <property type="match status" value="2"/>
</dbReference>
<dbReference type="SUPFAM" id="SSF55785">
    <property type="entry name" value="PYP-like sensor domain (PAS domain)"/>
    <property type="match status" value="2"/>
</dbReference>
<reference evidence="4 5" key="1">
    <citation type="journal article" date="2016" name="BMC Genomics">
        <title>Combined genomic and structural analyses of a cultured magnetotactic bacterium reveals its niche adaptation to a dynamic environment.</title>
        <authorList>
            <person name="Araujo A.C."/>
            <person name="Morillo V."/>
            <person name="Cypriano J."/>
            <person name="Teixeira L.C."/>
            <person name="Leao P."/>
            <person name="Lyra S."/>
            <person name="Almeida L.G."/>
            <person name="Bazylinski D.A."/>
            <person name="Vasconcellos A.T."/>
            <person name="Abreu F."/>
            <person name="Lins U."/>
        </authorList>
    </citation>
    <scope>NUCLEOTIDE SEQUENCE [LARGE SCALE GENOMIC DNA]</scope>
    <source>
        <strain evidence="4 5">IT-1</strain>
    </source>
</reference>
<dbReference type="PROSITE" id="PS50887">
    <property type="entry name" value="GGDEF"/>
    <property type="match status" value="1"/>
</dbReference>
<dbReference type="InterPro" id="IPR000160">
    <property type="entry name" value="GGDEF_dom"/>
</dbReference>
<proteinExistence type="predicted"/>
<dbReference type="STRING" id="1434232.MAIT1_00531"/>
<dbReference type="FunFam" id="3.30.70.270:FF:000001">
    <property type="entry name" value="Diguanylate cyclase domain protein"/>
    <property type="match status" value="1"/>
</dbReference>
<dbReference type="Gene3D" id="3.30.70.270">
    <property type="match status" value="1"/>
</dbReference>
<dbReference type="PANTHER" id="PTHR46663:SF4">
    <property type="entry name" value="DIGUANYLATE CYCLASE DGCT-RELATED"/>
    <property type="match status" value="1"/>
</dbReference>
<dbReference type="SMART" id="SM00091">
    <property type="entry name" value="PAS"/>
    <property type="match status" value="2"/>
</dbReference>
<keyword evidence="5" id="KW-1185">Reference proteome</keyword>
<protein>
    <submittedName>
        <fullName evidence="4">Putative PAS/PAC sensor-containing diguanylate cyclase</fullName>
    </submittedName>
</protein>
<gene>
    <name evidence="4" type="ORF">MAIT1_00531</name>
</gene>
<evidence type="ECO:0000313" key="5">
    <source>
        <dbReference type="Proteomes" id="UP000194003"/>
    </source>
</evidence>
<dbReference type="PANTHER" id="PTHR46663">
    <property type="entry name" value="DIGUANYLATE CYCLASE DGCT-RELATED"/>
    <property type="match status" value="1"/>
</dbReference>
<dbReference type="AlphaFoldDB" id="A0A1Y2JYZ4"/>
<dbReference type="CDD" id="cd00130">
    <property type="entry name" value="PAS"/>
    <property type="match status" value="2"/>
</dbReference>
<feature type="domain" description="PAC" evidence="2">
    <location>
        <begin position="88"/>
        <end position="140"/>
    </location>
</feature>
<dbReference type="InterPro" id="IPR000014">
    <property type="entry name" value="PAS"/>
</dbReference>